<keyword evidence="2" id="KW-0378">Hydrolase</keyword>
<dbReference type="GO" id="GO:0031176">
    <property type="term" value="F:endo-1,4-beta-xylanase activity"/>
    <property type="evidence" value="ECO:0007669"/>
    <property type="project" value="UniProtKB-ARBA"/>
</dbReference>
<name>A0A8T3ABM6_DENNO</name>
<dbReference type="Gene3D" id="3.20.20.80">
    <property type="entry name" value="Glycosidases"/>
    <property type="match status" value="1"/>
</dbReference>
<evidence type="ECO:0000256" key="1">
    <source>
        <dbReference type="ARBA" id="ARBA00007495"/>
    </source>
</evidence>
<sequence length="879" mass="99390">MAELLRAIFQQGAGRCPGKAGKARAGVWVAGREKGQAGQNGCRQAILLKQRGDNHWEMVLNRRVHNNQETNYNQLVLTLLADGKNLRVIICYFHSSLSSMTKFLLQKFTFVLLTSVAFSGYVTESVSYDYSATTECLAEPLKPQYRGGIISNPEFNRGIQEWSAFGSGNVEQRTSRTGNKYLVFSRSGRIPYLAVSKKVLLQKEKLYTFSAWLQIDDGFADVVAVFKAGGKLIHAGAIEARSGCWSMLKGGLSVDVTGPAELLFESNATAAEIWVDSISLQPFTEEEWRSHQTQTIQQARMRVVRLKVVDANGIILPNTTISIKLQRPSFPFGCAITQSILTNSAYQYWFTSRFTVTTFENEMKWYSTEKYQGKEDYYYADAMVAFSKQHGIAVRGHNIFWDDPKYQMGWVTSLSYAQLKYATTKRLNSIVSRYKGQLIAWDVVNENLHFNFFEQRLGQSFSGDAFIQARQIDPGTYMFLNEYNTLEQPGDPASTPDKYLQKFWEIQRYTKNSVKMAIGLEAHFNQPNIPFMRAALDKLAGAKVPIWLTEVDVQNQNQAQYLESILREAFSHPAVKGIVIWAGWHPQGCNRMCLTDNNFRNLPTGDVVDKLIKGWRSDTVVGTTDSNGIFEAQLFHGEHEVKVLQSPGGYLTVNELETVSHGDGKTHARSVDTQVMKKKGFHARKAKSRLTIDGVRWERKRTESSATEDAGDASAGADIEKKEIVGRVDEMGKGCWPMSRKKRMSRNGLYNSINRKSSRVSVLERERGRKINNEESALPGENPSVLRNLEKIGRLDIDWITKNVPSMFGNDERFNINQSLDNCLKIQQQSMNSQKSDDGPWSEFNDGRWSRRDLIGCASLRKQERSSAFLLFTVSLCEQ</sequence>
<dbReference type="AlphaFoldDB" id="A0A8T3ABM6"/>
<dbReference type="InterPro" id="IPR008979">
    <property type="entry name" value="Galactose-bd-like_sf"/>
</dbReference>
<keyword evidence="3" id="KW-0119">Carbohydrate metabolism</keyword>
<keyword evidence="4" id="KW-0624">Polysaccharide degradation</keyword>
<dbReference type="SMR" id="A0A8T3ABM6"/>
<keyword evidence="7" id="KW-1185">Reference proteome</keyword>
<dbReference type="InterPro" id="IPR044846">
    <property type="entry name" value="GH10"/>
</dbReference>
<dbReference type="PROSITE" id="PS51760">
    <property type="entry name" value="GH10_2"/>
    <property type="match status" value="1"/>
</dbReference>
<accession>A0A8T3ABM6</accession>
<evidence type="ECO:0000256" key="3">
    <source>
        <dbReference type="ARBA" id="ARBA00023277"/>
    </source>
</evidence>
<organism evidence="6 7">
    <name type="scientific">Dendrobium nobile</name>
    <name type="common">Orchid</name>
    <dbReference type="NCBI Taxonomy" id="94219"/>
    <lineage>
        <taxon>Eukaryota</taxon>
        <taxon>Viridiplantae</taxon>
        <taxon>Streptophyta</taxon>
        <taxon>Embryophyta</taxon>
        <taxon>Tracheophyta</taxon>
        <taxon>Spermatophyta</taxon>
        <taxon>Magnoliopsida</taxon>
        <taxon>Liliopsida</taxon>
        <taxon>Asparagales</taxon>
        <taxon>Orchidaceae</taxon>
        <taxon>Epidendroideae</taxon>
        <taxon>Malaxideae</taxon>
        <taxon>Dendrobiinae</taxon>
        <taxon>Dendrobium</taxon>
    </lineage>
</organism>
<dbReference type="InterPro" id="IPR001000">
    <property type="entry name" value="GH10_dom"/>
</dbReference>
<dbReference type="Proteomes" id="UP000829196">
    <property type="component" value="Unassembled WGS sequence"/>
</dbReference>
<comment type="similarity">
    <text evidence="1">Belongs to the glycosyl hydrolase 10 (cellulase F) family.</text>
</comment>
<dbReference type="Pfam" id="PF00331">
    <property type="entry name" value="Glyco_hydro_10"/>
    <property type="match status" value="1"/>
</dbReference>
<dbReference type="InterPro" id="IPR017853">
    <property type="entry name" value="GH"/>
</dbReference>
<proteinExistence type="inferred from homology"/>
<dbReference type="PANTHER" id="PTHR31490">
    <property type="entry name" value="GLYCOSYL HYDROLASE"/>
    <property type="match status" value="1"/>
</dbReference>
<dbReference type="Gene3D" id="2.60.120.260">
    <property type="entry name" value="Galactose-binding domain-like"/>
    <property type="match status" value="1"/>
</dbReference>
<dbReference type="PANTHER" id="PTHR31490:SF2">
    <property type="entry name" value="GLYCOSYL HYDROLASE FAMILY 10 PROTEIN"/>
    <property type="match status" value="1"/>
</dbReference>
<dbReference type="EMBL" id="JAGYWB010000018">
    <property type="protein sequence ID" value="KAI0493182.1"/>
    <property type="molecule type" value="Genomic_DNA"/>
</dbReference>
<reference evidence="6" key="1">
    <citation type="journal article" date="2022" name="Front. Genet.">
        <title>Chromosome-Scale Assembly of the Dendrobium nobile Genome Provides Insights Into the Molecular Mechanism of the Biosynthesis of the Medicinal Active Ingredient of Dendrobium.</title>
        <authorList>
            <person name="Xu Q."/>
            <person name="Niu S.-C."/>
            <person name="Li K.-L."/>
            <person name="Zheng P.-J."/>
            <person name="Zhang X.-J."/>
            <person name="Jia Y."/>
            <person name="Liu Y."/>
            <person name="Niu Y.-X."/>
            <person name="Yu L.-H."/>
            <person name="Chen D.-F."/>
            <person name="Zhang G.-Q."/>
        </authorList>
    </citation>
    <scope>NUCLEOTIDE SEQUENCE</scope>
    <source>
        <tissue evidence="6">Leaf</tissue>
    </source>
</reference>
<dbReference type="SUPFAM" id="SSF51445">
    <property type="entry name" value="(Trans)glycosidases"/>
    <property type="match status" value="1"/>
</dbReference>
<feature type="domain" description="GH10" evidence="5">
    <location>
        <begin position="319"/>
        <end position="611"/>
    </location>
</feature>
<protein>
    <recommendedName>
        <fullName evidence="5">GH10 domain-containing protein</fullName>
    </recommendedName>
</protein>
<dbReference type="SMART" id="SM00633">
    <property type="entry name" value="Glyco_10"/>
    <property type="match status" value="1"/>
</dbReference>
<evidence type="ECO:0000256" key="4">
    <source>
        <dbReference type="ARBA" id="ARBA00023326"/>
    </source>
</evidence>
<evidence type="ECO:0000259" key="5">
    <source>
        <dbReference type="PROSITE" id="PS51760"/>
    </source>
</evidence>
<comment type="caution">
    <text evidence="6">The sequence shown here is derived from an EMBL/GenBank/DDBJ whole genome shotgun (WGS) entry which is preliminary data.</text>
</comment>
<dbReference type="GO" id="GO:0000272">
    <property type="term" value="P:polysaccharide catabolic process"/>
    <property type="evidence" value="ECO:0007669"/>
    <property type="project" value="UniProtKB-KW"/>
</dbReference>
<evidence type="ECO:0000313" key="7">
    <source>
        <dbReference type="Proteomes" id="UP000829196"/>
    </source>
</evidence>
<dbReference type="SUPFAM" id="SSF49785">
    <property type="entry name" value="Galactose-binding domain-like"/>
    <property type="match status" value="1"/>
</dbReference>
<evidence type="ECO:0000313" key="6">
    <source>
        <dbReference type="EMBL" id="KAI0493182.1"/>
    </source>
</evidence>
<evidence type="ECO:0000256" key="2">
    <source>
        <dbReference type="ARBA" id="ARBA00022801"/>
    </source>
</evidence>
<dbReference type="OrthoDB" id="3055998at2759"/>
<gene>
    <name evidence="6" type="ORF">KFK09_027458</name>
</gene>